<dbReference type="RefSeq" id="WP_380727706.1">
    <property type="nucleotide sequence ID" value="NZ_JBHTLK010000205.1"/>
</dbReference>
<evidence type="ECO:0000313" key="9">
    <source>
        <dbReference type="Proteomes" id="UP001597168"/>
    </source>
</evidence>
<gene>
    <name evidence="6 8" type="primary">pqqB</name>
    <name evidence="8" type="ORF">ACFQ3T_28310</name>
</gene>
<evidence type="ECO:0000256" key="1">
    <source>
        <dbReference type="ARBA" id="ARBA00004886"/>
    </source>
</evidence>
<evidence type="ECO:0000256" key="3">
    <source>
        <dbReference type="ARBA" id="ARBA00015084"/>
    </source>
</evidence>
<evidence type="ECO:0000256" key="4">
    <source>
        <dbReference type="ARBA" id="ARBA00022448"/>
    </source>
</evidence>
<reference evidence="9" key="1">
    <citation type="journal article" date="2019" name="Int. J. Syst. Evol. Microbiol.">
        <title>The Global Catalogue of Microorganisms (GCM) 10K type strain sequencing project: providing services to taxonomists for standard genome sequencing and annotation.</title>
        <authorList>
            <consortium name="The Broad Institute Genomics Platform"/>
            <consortium name="The Broad Institute Genome Sequencing Center for Infectious Disease"/>
            <person name="Wu L."/>
            <person name="Ma J."/>
        </authorList>
    </citation>
    <scope>NUCLEOTIDE SEQUENCE [LARGE SCALE GENOMIC DNA]</scope>
    <source>
        <strain evidence="9">CCUG 60214</strain>
    </source>
</reference>
<dbReference type="SUPFAM" id="SSF56281">
    <property type="entry name" value="Metallo-hydrolase/oxidoreductase"/>
    <property type="match status" value="1"/>
</dbReference>
<dbReference type="NCBIfam" id="TIGR02108">
    <property type="entry name" value="PQQ_syn_pqqB"/>
    <property type="match status" value="1"/>
</dbReference>
<accession>A0ABW3R1Y5</accession>
<dbReference type="Pfam" id="PF12706">
    <property type="entry name" value="Lactamase_B_2"/>
    <property type="match status" value="1"/>
</dbReference>
<dbReference type="EMBL" id="JBHTLK010000205">
    <property type="protein sequence ID" value="MFD1151051.1"/>
    <property type="molecule type" value="Genomic_DNA"/>
</dbReference>
<evidence type="ECO:0000313" key="8">
    <source>
        <dbReference type="EMBL" id="MFD1151051.1"/>
    </source>
</evidence>
<protein>
    <recommendedName>
        <fullName evidence="3 6">Coenzyme PQQ synthesis protein B</fullName>
    </recommendedName>
    <alternativeName>
        <fullName evidence="6">Pyrroloquinoline quinone biosynthesis protein B</fullName>
    </alternativeName>
</protein>
<dbReference type="HAMAP" id="MF_00653">
    <property type="entry name" value="PQQ_syn_PqqB"/>
    <property type="match status" value="1"/>
</dbReference>
<organism evidence="8 9">
    <name type="scientific">Saccharothrix hoggarensis</name>
    <dbReference type="NCBI Taxonomy" id="913853"/>
    <lineage>
        <taxon>Bacteria</taxon>
        <taxon>Bacillati</taxon>
        <taxon>Actinomycetota</taxon>
        <taxon>Actinomycetes</taxon>
        <taxon>Pseudonocardiales</taxon>
        <taxon>Pseudonocardiaceae</taxon>
        <taxon>Saccharothrix</taxon>
    </lineage>
</organism>
<sequence length="289" mass="30186">MRVVVLGTAAGGGVPQWNCACGPCAAVRAGRLPARTQDSLAVSGDGVGWWLVNTSPDLGAQLAATPDLAPGPGPRDTPVRGVLLTDAELDHTLGLAVLRGAAGLRVHAPRAVLDALTPTRDVLATYAEWAWRPVEPQRPVLLDGGLEVTAFPVSGKRPRYATGPDGHWVVAYRFRDPATGGVLLYAPCLASWPPGFDALVEEADVVLLDGTFHAPSEMGAATGRPSGQAAMGHLPIAHSLPELRRHPATRRIYTHLNNTNPVLDPASPEHAEVTGAGVEVVEDGAVIVL</sequence>
<dbReference type="InterPro" id="IPR001279">
    <property type="entry name" value="Metallo-B-lactamas"/>
</dbReference>
<evidence type="ECO:0000256" key="2">
    <source>
        <dbReference type="ARBA" id="ARBA00008481"/>
    </source>
</evidence>
<proteinExistence type="inferred from homology"/>
<dbReference type="InterPro" id="IPR011842">
    <property type="entry name" value="PQQ_synth_PqqB"/>
</dbReference>
<keyword evidence="4 6" id="KW-0813">Transport</keyword>
<evidence type="ECO:0000256" key="5">
    <source>
        <dbReference type="ARBA" id="ARBA00022905"/>
    </source>
</evidence>
<feature type="domain" description="Metallo-beta-lactamase" evidence="7">
    <location>
        <begin position="49"/>
        <end position="255"/>
    </location>
</feature>
<name>A0ABW3R1Y5_9PSEU</name>
<evidence type="ECO:0000256" key="6">
    <source>
        <dbReference type="HAMAP-Rule" id="MF_00653"/>
    </source>
</evidence>
<comment type="caution">
    <text evidence="8">The sequence shown here is derived from an EMBL/GenBank/DDBJ whole genome shotgun (WGS) entry which is preliminary data.</text>
</comment>
<comment type="function">
    <text evidence="6">May be involved in the transport of PQQ or its precursor to the periplasm.</text>
</comment>
<comment type="similarity">
    <text evidence="2 6">Belongs to the PqqB family.</text>
</comment>
<comment type="pathway">
    <text evidence="1 6">Cofactor biosynthesis; pyrroloquinoline quinone biosynthesis.</text>
</comment>
<evidence type="ECO:0000259" key="7">
    <source>
        <dbReference type="Pfam" id="PF12706"/>
    </source>
</evidence>
<dbReference type="InterPro" id="IPR036866">
    <property type="entry name" value="RibonucZ/Hydroxyglut_hydro"/>
</dbReference>
<dbReference type="PANTHER" id="PTHR42663:SF7">
    <property type="entry name" value="COENZYME PQQ SYNTHESIS PROTEIN B"/>
    <property type="match status" value="1"/>
</dbReference>
<dbReference type="Gene3D" id="3.60.15.10">
    <property type="entry name" value="Ribonuclease Z/Hydroxyacylglutathione hydrolase-like"/>
    <property type="match status" value="1"/>
</dbReference>
<keyword evidence="9" id="KW-1185">Reference proteome</keyword>
<dbReference type="PANTHER" id="PTHR42663">
    <property type="entry name" value="HYDROLASE C777.06C-RELATED-RELATED"/>
    <property type="match status" value="1"/>
</dbReference>
<keyword evidence="5 6" id="KW-0884">PQQ biosynthesis</keyword>
<dbReference type="Proteomes" id="UP001597168">
    <property type="component" value="Unassembled WGS sequence"/>
</dbReference>